<gene>
    <name evidence="16" type="ORF">AND_010336</name>
</gene>
<feature type="disulfide bond" evidence="14">
    <location>
        <begin position="427"/>
        <end position="474"/>
    </location>
</feature>
<evidence type="ECO:0000256" key="2">
    <source>
        <dbReference type="ARBA" id="ARBA00008234"/>
    </source>
</evidence>
<proteinExistence type="inferred from homology"/>
<dbReference type="InterPro" id="IPR011160">
    <property type="entry name" value="Sphingomy_PDE"/>
</dbReference>
<dbReference type="SUPFAM" id="SSF56300">
    <property type="entry name" value="Metallo-dependent phosphatases"/>
    <property type="match status" value="1"/>
</dbReference>
<comment type="catalytic activity">
    <reaction evidence="11">
        <text>a sphingomyelin + H2O = phosphocholine + an N-acylsphing-4-enine + H(+)</text>
        <dbReference type="Rhea" id="RHEA:19253"/>
        <dbReference type="ChEBI" id="CHEBI:15377"/>
        <dbReference type="ChEBI" id="CHEBI:15378"/>
        <dbReference type="ChEBI" id="CHEBI:17636"/>
        <dbReference type="ChEBI" id="CHEBI:52639"/>
        <dbReference type="ChEBI" id="CHEBI:295975"/>
        <dbReference type="EC" id="3.1.4.12"/>
    </reaction>
    <physiologicalReaction direction="left-to-right" evidence="11">
        <dbReference type="Rhea" id="RHEA:19254"/>
    </physiologicalReaction>
</comment>
<evidence type="ECO:0000313" key="16">
    <source>
        <dbReference type="EMBL" id="ETN58085.1"/>
    </source>
</evidence>
<dbReference type="Gene3D" id="3.60.21.10">
    <property type="match status" value="2"/>
</dbReference>
<dbReference type="EMBL" id="ADMH02002168">
    <property type="protein sequence ID" value="ETN58085.1"/>
    <property type="molecule type" value="Genomic_DNA"/>
</dbReference>
<feature type="binding site" evidence="13">
    <location>
        <position position="319"/>
    </location>
    <ligand>
        <name>Zn(2+)</name>
        <dbReference type="ChEBI" id="CHEBI:29105"/>
        <label>1</label>
    </ligand>
</feature>
<feature type="binding site" evidence="13">
    <location>
        <position position="502"/>
    </location>
    <ligand>
        <name>Zn(2+)</name>
        <dbReference type="ChEBI" id="CHEBI:29105"/>
        <label>1</label>
    </ligand>
</feature>
<accession>W5J5E1</accession>
<keyword evidence="18" id="KW-1185">Reference proteome</keyword>
<name>W5J5E1_ANODA</name>
<evidence type="ECO:0000256" key="12">
    <source>
        <dbReference type="PIRNR" id="PIRNR000948"/>
    </source>
</evidence>
<dbReference type="PROSITE" id="PS50015">
    <property type="entry name" value="SAP_B"/>
    <property type="match status" value="1"/>
</dbReference>
<comment type="function">
    <text evidence="12">Converts sphingomyelin to ceramide.</text>
</comment>
<dbReference type="PANTHER" id="PTHR10340">
    <property type="entry name" value="SPHINGOMYELIN PHOSPHODIESTERASE"/>
    <property type="match status" value="1"/>
</dbReference>
<dbReference type="OMA" id="IMRNSEI"/>
<reference evidence="17" key="4">
    <citation type="submission" date="2015-06" db="UniProtKB">
        <authorList>
            <consortium name="EnsemblMetazoa"/>
        </authorList>
    </citation>
    <scope>IDENTIFICATION</scope>
</reference>
<dbReference type="Pfam" id="PF00149">
    <property type="entry name" value="Metallophos"/>
    <property type="match status" value="1"/>
</dbReference>
<keyword evidence="9" id="KW-0325">Glycoprotein</keyword>
<feature type="binding site" evidence="13">
    <location>
        <position position="359"/>
    </location>
    <ligand>
        <name>Zn(2+)</name>
        <dbReference type="ChEBI" id="CHEBI:29105"/>
        <label>2</label>
    </ligand>
</feature>
<dbReference type="GO" id="GO:0006685">
    <property type="term" value="P:sphingomyelin catabolic process"/>
    <property type="evidence" value="ECO:0007669"/>
    <property type="project" value="UniProtKB-UniRule"/>
</dbReference>
<evidence type="ECO:0000256" key="1">
    <source>
        <dbReference type="ARBA" id="ARBA00004613"/>
    </source>
</evidence>
<dbReference type="GO" id="GO:0016798">
    <property type="term" value="F:hydrolase activity, acting on glycosyl bonds"/>
    <property type="evidence" value="ECO:0007669"/>
    <property type="project" value="UniProtKB-KW"/>
</dbReference>
<feature type="disulfide bond" evidence="14">
    <location>
        <begin position="261"/>
        <end position="266"/>
    </location>
</feature>
<reference evidence="16" key="2">
    <citation type="submission" date="2010-05" db="EMBL/GenBank/DDBJ databases">
        <authorList>
            <person name="Almeida L.G."/>
            <person name="Nicolas M.F."/>
            <person name="Souza R.C."/>
            <person name="Vasconcelos A.T.R."/>
        </authorList>
    </citation>
    <scope>NUCLEOTIDE SEQUENCE</scope>
</reference>
<comment type="subcellular location">
    <subcellularLocation>
        <location evidence="1">Secreted</location>
    </subcellularLocation>
</comment>
<dbReference type="AlphaFoldDB" id="W5J5E1"/>
<keyword evidence="4 13" id="KW-0479">Metal-binding</keyword>
<dbReference type="GO" id="GO:0005764">
    <property type="term" value="C:lysosome"/>
    <property type="evidence" value="ECO:0007669"/>
    <property type="project" value="TreeGrafter"/>
</dbReference>
<protein>
    <recommendedName>
        <fullName evidence="12">Sphingomyelin phosphodiesterase</fullName>
        <ecNumber evidence="12">3.1.4.12</ecNumber>
    </recommendedName>
</protein>
<keyword evidence="6 12" id="KW-0378">Hydrolase</keyword>
<feature type="disulfide bond" evidence="14">
    <location>
        <begin position="628"/>
        <end position="632"/>
    </location>
</feature>
<dbReference type="InterPro" id="IPR004843">
    <property type="entry name" value="Calcineurin-like_PHP"/>
</dbReference>
<evidence type="ECO:0000256" key="5">
    <source>
        <dbReference type="ARBA" id="ARBA00022729"/>
    </source>
</evidence>
<feature type="disulfide bond" evidence="14">
    <location>
        <begin position="156"/>
        <end position="167"/>
    </location>
</feature>
<dbReference type="GO" id="GO:0046513">
    <property type="term" value="P:ceramide biosynthetic process"/>
    <property type="evidence" value="ECO:0007669"/>
    <property type="project" value="TreeGrafter"/>
</dbReference>
<evidence type="ECO:0000259" key="15">
    <source>
        <dbReference type="PROSITE" id="PS50015"/>
    </source>
</evidence>
<dbReference type="FunFam" id="3.60.21.10:FF:000216">
    <property type="entry name" value="Sphingomyelin phosphodiesterase"/>
    <property type="match status" value="1"/>
</dbReference>
<evidence type="ECO:0000313" key="17">
    <source>
        <dbReference type="EnsemblMetazoa" id="ADAC010336-PA"/>
    </source>
</evidence>
<dbReference type="STRING" id="43151.W5J5E1"/>
<dbReference type="VEuPathDB" id="VectorBase:ADAR2_003580"/>
<dbReference type="GO" id="GO:0005615">
    <property type="term" value="C:extracellular space"/>
    <property type="evidence" value="ECO:0007669"/>
    <property type="project" value="TreeGrafter"/>
</dbReference>
<keyword evidence="5" id="KW-0732">Signal</keyword>
<evidence type="ECO:0000256" key="7">
    <source>
        <dbReference type="ARBA" id="ARBA00022833"/>
    </source>
</evidence>
<dbReference type="InterPro" id="IPR029052">
    <property type="entry name" value="Metallo-depent_PP-like"/>
</dbReference>
<reference evidence="16 18" key="1">
    <citation type="journal article" date="2010" name="BMC Genomics">
        <title>Combination of measures distinguishes pre-miRNAs from other stem-loops in the genome of the newly sequenced Anopheles darlingi.</title>
        <authorList>
            <person name="Mendes N.D."/>
            <person name="Freitas A.T."/>
            <person name="Vasconcelos A.T."/>
            <person name="Sagot M.F."/>
        </authorList>
    </citation>
    <scope>NUCLEOTIDE SEQUENCE</scope>
</reference>
<dbReference type="PIRSF" id="PIRSF000948">
    <property type="entry name" value="Sphingomy_PDE"/>
    <property type="match status" value="1"/>
</dbReference>
<dbReference type="GO" id="GO:0061750">
    <property type="term" value="F:acid sphingomyelin phosphodiesterase activity"/>
    <property type="evidence" value="ECO:0007669"/>
    <property type="project" value="TreeGrafter"/>
</dbReference>
<comment type="similarity">
    <text evidence="2 12">Belongs to the acid sphingomyelinase family.</text>
</comment>
<dbReference type="FunCoup" id="W5J5E1">
    <property type="interactions" value="34"/>
</dbReference>
<feature type="binding site" evidence="13">
    <location>
        <position position="248"/>
    </location>
    <ligand>
        <name>Zn(2+)</name>
        <dbReference type="ChEBI" id="CHEBI:29105"/>
        <label>1</label>
    </ligand>
</feature>
<keyword evidence="10 12" id="KW-0326">Glycosidase</keyword>
<feature type="disulfide bond" evidence="14">
    <location>
        <begin position="125"/>
        <end position="203"/>
    </location>
</feature>
<keyword evidence="3" id="KW-0964">Secreted</keyword>
<dbReference type="InterPro" id="IPR041805">
    <property type="entry name" value="ASMase/PPN1_MPP"/>
</dbReference>
<dbReference type="VEuPathDB" id="VectorBase:ADAC010336"/>
<evidence type="ECO:0000256" key="13">
    <source>
        <dbReference type="PIRSR" id="PIRSR000948-1"/>
    </source>
</evidence>
<dbReference type="EnsemblMetazoa" id="ADAC010336-RA">
    <property type="protein sequence ID" value="ADAC010336-PA"/>
    <property type="gene ID" value="ADAC010336"/>
</dbReference>
<comment type="cofactor">
    <cofactor evidence="13">
        <name>Zn(2+)</name>
        <dbReference type="ChEBI" id="CHEBI:29105"/>
    </cofactor>
    <text evidence="13">Binds 2 Zn(2+) ions per subunit.</text>
</comment>
<evidence type="ECO:0000256" key="14">
    <source>
        <dbReference type="PIRSR" id="PIRSR000948-2"/>
    </source>
</evidence>
<evidence type="ECO:0000256" key="9">
    <source>
        <dbReference type="ARBA" id="ARBA00023180"/>
    </source>
</evidence>
<feature type="binding site" evidence="13">
    <location>
        <position position="500"/>
    </location>
    <ligand>
        <name>Zn(2+)</name>
        <dbReference type="ChEBI" id="CHEBI:29105"/>
        <label>2</label>
    </ligand>
</feature>
<dbReference type="GO" id="GO:0016020">
    <property type="term" value="C:membrane"/>
    <property type="evidence" value="ECO:0007669"/>
    <property type="project" value="GOC"/>
</dbReference>
<feature type="binding site" evidence="13">
    <location>
        <position position="467"/>
    </location>
    <ligand>
        <name>Zn(2+)</name>
        <dbReference type="ChEBI" id="CHEBI:29105"/>
        <label>2</label>
    </ligand>
</feature>
<feature type="binding site" evidence="13">
    <location>
        <position position="319"/>
    </location>
    <ligand>
        <name>Zn(2+)</name>
        <dbReference type="ChEBI" id="CHEBI:29105"/>
        <label>2</label>
    </ligand>
</feature>
<dbReference type="Pfam" id="PF19272">
    <property type="entry name" value="ASMase_C"/>
    <property type="match status" value="1"/>
</dbReference>
<evidence type="ECO:0000256" key="4">
    <source>
        <dbReference type="ARBA" id="ARBA00022723"/>
    </source>
</evidence>
<keyword evidence="7 13" id="KW-0862">Zinc</keyword>
<dbReference type="Proteomes" id="UP000000673">
    <property type="component" value="Unassembled WGS sequence"/>
</dbReference>
<evidence type="ECO:0000256" key="6">
    <source>
        <dbReference type="ARBA" id="ARBA00022801"/>
    </source>
</evidence>
<evidence type="ECO:0000256" key="10">
    <source>
        <dbReference type="ARBA" id="ARBA00023295"/>
    </source>
</evidence>
<dbReference type="InterPro" id="IPR045473">
    <property type="entry name" value="ASM_C"/>
</dbReference>
<evidence type="ECO:0000256" key="3">
    <source>
        <dbReference type="ARBA" id="ARBA00022525"/>
    </source>
</evidence>
<dbReference type="eggNOG" id="KOG3770">
    <property type="taxonomic scope" value="Eukaryota"/>
</dbReference>
<dbReference type="CDD" id="cd00842">
    <property type="entry name" value="MPP_ASMase"/>
    <property type="match status" value="1"/>
</dbReference>
<evidence type="ECO:0000313" key="18">
    <source>
        <dbReference type="Proteomes" id="UP000000673"/>
    </source>
</evidence>
<dbReference type="SUPFAM" id="SSF47862">
    <property type="entry name" value="Saposin"/>
    <property type="match status" value="1"/>
</dbReference>
<keyword evidence="8 14" id="KW-1015">Disulfide bond</keyword>
<organism evidence="16">
    <name type="scientific">Anopheles darlingi</name>
    <name type="common">Mosquito</name>
    <dbReference type="NCBI Taxonomy" id="43151"/>
    <lineage>
        <taxon>Eukaryota</taxon>
        <taxon>Metazoa</taxon>
        <taxon>Ecdysozoa</taxon>
        <taxon>Arthropoda</taxon>
        <taxon>Hexapoda</taxon>
        <taxon>Insecta</taxon>
        <taxon>Pterygota</taxon>
        <taxon>Neoptera</taxon>
        <taxon>Endopterygota</taxon>
        <taxon>Diptera</taxon>
        <taxon>Nematocera</taxon>
        <taxon>Culicoidea</taxon>
        <taxon>Culicidae</taxon>
        <taxon>Anophelinae</taxon>
        <taxon>Anopheles</taxon>
    </lineage>
</organism>
<evidence type="ECO:0000256" key="8">
    <source>
        <dbReference type="ARBA" id="ARBA00023157"/>
    </source>
</evidence>
<feature type="domain" description="Saposin B-type" evidence="15">
    <location>
        <begin position="121"/>
        <end position="207"/>
    </location>
</feature>
<dbReference type="GO" id="GO:0046872">
    <property type="term" value="F:metal ion binding"/>
    <property type="evidence" value="ECO:0007669"/>
    <property type="project" value="UniProtKB-KW"/>
</dbReference>
<feature type="binding site" evidence="13">
    <location>
        <position position="246"/>
    </location>
    <ligand>
        <name>Zn(2+)</name>
        <dbReference type="ChEBI" id="CHEBI:29105"/>
        <label>1</label>
    </ligand>
</feature>
<feature type="disulfide bond" evidence="14">
    <location>
        <begin position="267"/>
        <end position="290"/>
    </location>
</feature>
<dbReference type="HOGENOM" id="CLU_014743_3_0_1"/>
<dbReference type="PANTHER" id="PTHR10340:SF29">
    <property type="entry name" value="SPHINGOMYELIN PHOSPHODIESTERASE"/>
    <property type="match status" value="1"/>
</dbReference>
<evidence type="ECO:0000256" key="11">
    <source>
        <dbReference type="ARBA" id="ARBA00047268"/>
    </source>
</evidence>
<dbReference type="InterPro" id="IPR008139">
    <property type="entry name" value="SaposinB_dom"/>
</dbReference>
<sequence length="660" mass="75179">MRRYCSPAHSVQIGYWRFGERKVSREGVIMRSQTVLALVAVVVGLCCTQTDADRLRPQGYKRMVERWQKYYVEFEAEVGREFRAWKRDGVMSTRFRELIDSVRISPEERGYELRELPTAREGPFCGICRGFGGSLLEFRREGATREEVFETAAELCAMLDLQAPDICRGLIDLNIDPILYIIDNRPELPIGSVCAVVFQSGACDLNDENFSSWSVDIDPNGTPVTASKSGTAQRGPNDLKIVQITDLHFDPNYRTGYNADCGAPACCRESQGIPENPAAGAGPWGDYRACDTPWNAVEDIIDRAAEDHPDADFIYHTGDIIDHGIWETSIGYNVRSINQVIQKLRTSFPDKPVYNILGNHEAHPTNVYELGEISRPDFSTNWLYHLSADLWSAWLPRATEQTIRLGGYYTALVRPGFRVIALNNNDCYTFNWWILYQPDALRNQLQWLHDVLLQAERAGEKVHILSHLPVSSDCFSVWQREYRRVLERFRDTVSAQFHGHTHKDEFNVFYAAEDPQYAVAVAWNGGSGTAHTNVNPNYVVYYVNPETYEVTDFESYAYNLTAANLEPNQRPEWFRMYSFQEEFGLSDLSPAGIDELIQRLGTPDGREELQRYWEYKVKLADASLAIGCDESCLLNHLCEIVSNQADDNRKCQELSDAFFG</sequence>
<dbReference type="EC" id="3.1.4.12" evidence="12"/>
<reference evidence="16" key="3">
    <citation type="journal article" date="2013" name="Nucleic Acids Res.">
        <title>The genome of Anopheles darlingi, the main neotropical malaria vector.</title>
        <authorList>
            <person name="Marinotti O."/>
            <person name="Cerqueira G.C."/>
            <person name="de Almeida L.G."/>
            <person name="Ferro M.I."/>
            <person name="Loreto E.L."/>
            <person name="Zaha A."/>
            <person name="Teixeira S.M."/>
            <person name="Wespiser A.R."/>
            <person name="Almeida E Silva A."/>
            <person name="Schlindwein A.D."/>
            <person name="Pacheco A.C."/>
            <person name="Silva A.L."/>
            <person name="Graveley B.R."/>
            <person name="Walenz B.P."/>
            <person name="Lima Bde A."/>
            <person name="Ribeiro C.A."/>
            <person name="Nunes-Silva C.G."/>
            <person name="de Carvalho C.R."/>
            <person name="Soares C.M."/>
            <person name="de Menezes C.B."/>
            <person name="Matiolli C."/>
            <person name="Caffrey D."/>
            <person name="Araujo D.A."/>
            <person name="de Oliveira D.M."/>
            <person name="Golenbock D."/>
            <person name="Grisard E.C."/>
            <person name="Fantinatti-Garboggini F."/>
            <person name="de Carvalho F.M."/>
            <person name="Barcellos F.G."/>
            <person name="Prosdocimi F."/>
            <person name="May G."/>
            <person name="Azevedo Junior G.M."/>
            <person name="Guimaraes G.M."/>
            <person name="Goldman G.H."/>
            <person name="Padilha I.Q."/>
            <person name="Batista Jda S."/>
            <person name="Ferro J.A."/>
            <person name="Ribeiro J.M."/>
            <person name="Fietto J.L."/>
            <person name="Dabbas K.M."/>
            <person name="Cerdeira L."/>
            <person name="Agnez-Lima L.F."/>
            <person name="Brocchi M."/>
            <person name="de Carvalho M.O."/>
            <person name="Teixeira Mde M."/>
            <person name="Diniz Maia Mde M."/>
            <person name="Goldman M.H."/>
            <person name="Cruz Schneider M.P."/>
            <person name="Felipe M.S."/>
            <person name="Hungria M."/>
            <person name="Nicolas M.F."/>
            <person name="Pereira M."/>
            <person name="Montes M.A."/>
            <person name="Cantao M.E."/>
            <person name="Vincentz M."/>
            <person name="Rafael M.S."/>
            <person name="Silverman N."/>
            <person name="Stoco P.H."/>
            <person name="Souza R.C."/>
            <person name="Vicentini R."/>
            <person name="Gazzinelli R.T."/>
            <person name="Neves Rde O."/>
            <person name="Silva R."/>
            <person name="Astolfi-Filho S."/>
            <person name="Maciel T.E."/>
            <person name="Urmenyi T.P."/>
            <person name="Tadei W.P."/>
            <person name="Camargo E.P."/>
            <person name="de Vasconcelos A.T."/>
        </authorList>
    </citation>
    <scope>NUCLEOTIDE SEQUENCE</scope>
</reference>
<dbReference type="InterPro" id="IPR011001">
    <property type="entry name" value="Saposin-like"/>
</dbReference>